<keyword evidence="2" id="KW-1185">Reference proteome</keyword>
<dbReference type="EMBL" id="ML208486">
    <property type="protein sequence ID" value="TFK64178.1"/>
    <property type="molecule type" value="Genomic_DNA"/>
</dbReference>
<name>A0ACD3AE67_9AGAR</name>
<sequence length="861" mass="93537">MFAQSSSQGSYPPMQSFGHAQPHGIQGVDVNSPEVFKQNMQSIGQQIAQVQNLIQSILLGIQNAYHPGNTPTQAEADIATLKQLVQLLIEMLRQSGLATFQCTLLLKPKFPTNNNLWLLRRDRSMRYINDKTVCNKVLRYLLIGWTHSELIWGVRDCGCSSSVLKFYIRCNLHCFGGRLTDPGLVGRKFRVYNSKQDDEAPTSQIGIYLATLAAANTSTCSAITVFPNKLEGDKLIPLAESRSFDVTLVDANASMSTLAYVEIPGSATRLRSPGGAVRHELRPAYKEVIPLPSPSPPPSPTRDRDRSNSVVNPLSPTFSLLPQMLLSSVIPPGATTSTSNSTSSSAGGGSLKTNPARDKTSGDAPVLLSNKDPLSIPTTTNNFKRFVARVGPVFWVQDRIEEVLFWRRGWKVTGVWMVFYTLLCFYPRFIFVLPHIAGIAVILATYPYAASPHDSPPAQATEGSIPWQANLQAIQNLMGFVSDAHAEILPYTQHVVLPPLPAPSPTASRSPPSSPTPGSTFSFSPRPGSSSSTASNSNIQEVSTLRTSYAPHILTLLVLTFPPTLFVVSNPYFPIRLVCLVGGLAPFVATNPHMQLYAPYLFKNVLIPLIEHSWRKLVVWVSTYQLPPPVRHILKLFSSKTRPSPTSAASAKETFLGSLVTPPTTSPVTTLKVVLQRIVDNDHLPDECWNAEMKEVELWENERYLGTTRSASPTFSSMGDGIGFSDGLTIPSEADDVVGWSKTNLKPGERMAWTRGRDGWSPVGSASTSGNGNNGSVWGSGSSGTRNSVIGDGLKRISSRSSTIPGLGSDSQLEGEVSSNLTFSIAPGWSFVQTEDWRKDLGAGWAEDSGGGDEGLWMGVH</sequence>
<accession>A0ACD3AE67</accession>
<dbReference type="Proteomes" id="UP000308600">
    <property type="component" value="Unassembled WGS sequence"/>
</dbReference>
<proteinExistence type="predicted"/>
<reference evidence="1 2" key="1">
    <citation type="journal article" date="2019" name="Nat. Ecol. Evol.">
        <title>Megaphylogeny resolves global patterns of mushroom evolution.</title>
        <authorList>
            <person name="Varga T."/>
            <person name="Krizsan K."/>
            <person name="Foldi C."/>
            <person name="Dima B."/>
            <person name="Sanchez-Garcia M."/>
            <person name="Sanchez-Ramirez S."/>
            <person name="Szollosi G.J."/>
            <person name="Szarkandi J.G."/>
            <person name="Papp V."/>
            <person name="Albert L."/>
            <person name="Andreopoulos W."/>
            <person name="Angelini C."/>
            <person name="Antonin V."/>
            <person name="Barry K.W."/>
            <person name="Bougher N.L."/>
            <person name="Buchanan P."/>
            <person name="Buyck B."/>
            <person name="Bense V."/>
            <person name="Catcheside P."/>
            <person name="Chovatia M."/>
            <person name="Cooper J."/>
            <person name="Damon W."/>
            <person name="Desjardin D."/>
            <person name="Finy P."/>
            <person name="Geml J."/>
            <person name="Haridas S."/>
            <person name="Hughes K."/>
            <person name="Justo A."/>
            <person name="Karasinski D."/>
            <person name="Kautmanova I."/>
            <person name="Kiss B."/>
            <person name="Kocsube S."/>
            <person name="Kotiranta H."/>
            <person name="LaButti K.M."/>
            <person name="Lechner B.E."/>
            <person name="Liimatainen K."/>
            <person name="Lipzen A."/>
            <person name="Lukacs Z."/>
            <person name="Mihaltcheva S."/>
            <person name="Morgado L.N."/>
            <person name="Niskanen T."/>
            <person name="Noordeloos M.E."/>
            <person name="Ohm R.A."/>
            <person name="Ortiz-Santana B."/>
            <person name="Ovrebo C."/>
            <person name="Racz N."/>
            <person name="Riley R."/>
            <person name="Savchenko A."/>
            <person name="Shiryaev A."/>
            <person name="Soop K."/>
            <person name="Spirin V."/>
            <person name="Szebenyi C."/>
            <person name="Tomsovsky M."/>
            <person name="Tulloss R.E."/>
            <person name="Uehling J."/>
            <person name="Grigoriev I.V."/>
            <person name="Vagvolgyi C."/>
            <person name="Papp T."/>
            <person name="Martin F.M."/>
            <person name="Miettinen O."/>
            <person name="Hibbett D.S."/>
            <person name="Nagy L.G."/>
        </authorList>
    </citation>
    <scope>NUCLEOTIDE SEQUENCE [LARGE SCALE GENOMIC DNA]</scope>
    <source>
        <strain evidence="1 2">NL-1719</strain>
    </source>
</reference>
<evidence type="ECO:0000313" key="2">
    <source>
        <dbReference type="Proteomes" id="UP000308600"/>
    </source>
</evidence>
<gene>
    <name evidence="1" type="ORF">BDN72DRAFT_861568</name>
</gene>
<organism evidence="1 2">
    <name type="scientific">Pluteus cervinus</name>
    <dbReference type="NCBI Taxonomy" id="181527"/>
    <lineage>
        <taxon>Eukaryota</taxon>
        <taxon>Fungi</taxon>
        <taxon>Dikarya</taxon>
        <taxon>Basidiomycota</taxon>
        <taxon>Agaricomycotina</taxon>
        <taxon>Agaricomycetes</taxon>
        <taxon>Agaricomycetidae</taxon>
        <taxon>Agaricales</taxon>
        <taxon>Pluteineae</taxon>
        <taxon>Pluteaceae</taxon>
        <taxon>Pluteus</taxon>
    </lineage>
</organism>
<evidence type="ECO:0000313" key="1">
    <source>
        <dbReference type="EMBL" id="TFK64178.1"/>
    </source>
</evidence>
<protein>
    <submittedName>
        <fullName evidence="1">Uncharacterized protein</fullName>
    </submittedName>
</protein>